<evidence type="ECO:0000256" key="2">
    <source>
        <dbReference type="SAM" id="MobiDB-lite"/>
    </source>
</evidence>
<dbReference type="EMBL" id="BQXS01011298">
    <property type="protein sequence ID" value="GKT36769.1"/>
    <property type="molecule type" value="Genomic_DNA"/>
</dbReference>
<dbReference type="SUPFAM" id="SSF52540">
    <property type="entry name" value="P-loop containing nucleoside triphosphate hydrolases"/>
    <property type="match status" value="1"/>
</dbReference>
<evidence type="ECO:0000313" key="3">
    <source>
        <dbReference type="EMBL" id="GKT36769.1"/>
    </source>
</evidence>
<accession>A0ABQ5KWG7</accession>
<dbReference type="PRINTS" id="PR00449">
    <property type="entry name" value="RASTRNSFRMNG"/>
</dbReference>
<feature type="compositionally biased region" description="Polar residues" evidence="2">
    <location>
        <begin position="638"/>
        <end position="649"/>
    </location>
</feature>
<name>A0ABQ5KWG7_9EUKA</name>
<organism evidence="3 4">
    <name type="scientific">Aduncisulcus paluster</name>
    <dbReference type="NCBI Taxonomy" id="2918883"/>
    <lineage>
        <taxon>Eukaryota</taxon>
        <taxon>Metamonada</taxon>
        <taxon>Carpediemonas-like organisms</taxon>
        <taxon>Aduncisulcus</taxon>
    </lineage>
</organism>
<feature type="compositionally biased region" description="Low complexity" evidence="2">
    <location>
        <begin position="337"/>
        <end position="357"/>
    </location>
</feature>
<dbReference type="NCBIfam" id="TIGR00231">
    <property type="entry name" value="small_GTP"/>
    <property type="match status" value="1"/>
</dbReference>
<feature type="compositionally biased region" description="Basic residues" evidence="2">
    <location>
        <begin position="673"/>
        <end position="685"/>
    </location>
</feature>
<dbReference type="InterPro" id="IPR027417">
    <property type="entry name" value="P-loop_NTPase"/>
</dbReference>
<feature type="region of interest" description="Disordered" evidence="2">
    <location>
        <begin position="307"/>
        <end position="358"/>
    </location>
</feature>
<sequence>MGDLFLHSTKAIMSGELTIKVGMVGEAQVGKTSLMYRYVKNSFDQDYIQTLGVNFMQKSVTLKTKVLNFSIWDLGGEDEFRAMLPLVVEEAAVVLFMFDLTRIHTLQEIKTWYSQVRKINPRIIPFLVGTKFDCFASFPKDKMTEITNKAFHYSEKMKCPLFFTSARSSINISKIFKVIIAKLFKLKPAIEKVTTVVRRVIGEDLLDANFTLFQSLTAFSEIAKQVEKEADISVAKIHSPIHQKARTLRKRLAILMSISGTGELLSPEDRELTKLCLKTIDKGLLFPKKKSNDGISIHERPSTAFLVSRAQRSQRPLTAGSPARALRQLRSSTRAPSMSRSITSSSPHSSSISSSSSHFEGLLQHTLSHIDEDEIRKEEISDNPKKHGVSKSSFPNLSLRSRQITPRPSSSISRGIIDHEPGLMDGGIHSLTPCERSQSDKSTTFSMALTRYLNYLDIDKVVPQIRRLLSDEELLLKELICWYQDIISGELKRKKEADLISEQTMFLEDEMESELDQFFEEVDSKDDCYGEIITDDSQKVVDSKPEDDFDLLFCEGEGRDTKGHVFTAKTVKNDRISSESSKISIKTLEKLTEKVEDAAKIAKSQSILPEKPQHKISSSPKGHPDTIPCEKPQRHQSHVSQTRISSPSSPIVKRVQEKVRISVKRGVLNRSDGKKKRAAMGRKPLKGIETIY</sequence>
<reference evidence="3" key="1">
    <citation type="submission" date="2022-03" db="EMBL/GenBank/DDBJ databases">
        <title>Draft genome sequence of Aduncisulcus paluster, a free-living microaerophilic Fornicata.</title>
        <authorList>
            <person name="Yuyama I."/>
            <person name="Kume K."/>
            <person name="Tamura T."/>
            <person name="Inagaki Y."/>
            <person name="Hashimoto T."/>
        </authorList>
    </citation>
    <scope>NUCLEOTIDE SEQUENCE</scope>
    <source>
        <strain evidence="3">NY0171</strain>
    </source>
</reference>
<proteinExistence type="predicted"/>
<dbReference type="InterPro" id="IPR005225">
    <property type="entry name" value="Small_GTP-bd"/>
</dbReference>
<dbReference type="Proteomes" id="UP001057375">
    <property type="component" value="Unassembled WGS sequence"/>
</dbReference>
<evidence type="ECO:0000256" key="1">
    <source>
        <dbReference type="ARBA" id="ARBA00022741"/>
    </source>
</evidence>
<dbReference type="Pfam" id="PF00071">
    <property type="entry name" value="Ras"/>
    <property type="match status" value="1"/>
</dbReference>
<comment type="caution">
    <text evidence="3">The sequence shown here is derived from an EMBL/GenBank/DDBJ whole genome shotgun (WGS) entry which is preliminary data.</text>
</comment>
<evidence type="ECO:0000313" key="4">
    <source>
        <dbReference type="Proteomes" id="UP001057375"/>
    </source>
</evidence>
<dbReference type="SMART" id="SM00173">
    <property type="entry name" value="RAS"/>
    <property type="match status" value="1"/>
</dbReference>
<feature type="region of interest" description="Disordered" evidence="2">
    <location>
        <begin position="604"/>
        <end position="654"/>
    </location>
</feature>
<keyword evidence="4" id="KW-1185">Reference proteome</keyword>
<gene>
    <name evidence="3" type="ORF">ADUPG1_009673</name>
</gene>
<keyword evidence="1" id="KW-0547">Nucleotide-binding</keyword>
<feature type="region of interest" description="Disordered" evidence="2">
    <location>
        <begin position="666"/>
        <end position="692"/>
    </location>
</feature>
<dbReference type="PROSITE" id="PS51419">
    <property type="entry name" value="RAB"/>
    <property type="match status" value="1"/>
</dbReference>
<dbReference type="SMART" id="SM00174">
    <property type="entry name" value="RHO"/>
    <property type="match status" value="1"/>
</dbReference>
<dbReference type="Gene3D" id="3.40.50.300">
    <property type="entry name" value="P-loop containing nucleotide triphosphate hydrolases"/>
    <property type="match status" value="1"/>
</dbReference>
<dbReference type="SMART" id="SM00176">
    <property type="entry name" value="RAN"/>
    <property type="match status" value="1"/>
</dbReference>
<dbReference type="SMART" id="SM00175">
    <property type="entry name" value="RAB"/>
    <property type="match status" value="1"/>
</dbReference>
<dbReference type="PROSITE" id="PS51421">
    <property type="entry name" value="RAS"/>
    <property type="match status" value="1"/>
</dbReference>
<dbReference type="InterPro" id="IPR001806">
    <property type="entry name" value="Small_GTPase"/>
</dbReference>
<dbReference type="PANTHER" id="PTHR47978">
    <property type="match status" value="1"/>
</dbReference>
<protein>
    <submittedName>
        <fullName evidence="3">Multi-domain containing protein</fullName>
    </submittedName>
</protein>